<feature type="transmembrane region" description="Helical" evidence="1">
    <location>
        <begin position="6"/>
        <end position="25"/>
    </location>
</feature>
<dbReference type="EMBL" id="LR134141">
    <property type="protein sequence ID" value="VEA01535.1"/>
    <property type="molecule type" value="Genomic_DNA"/>
</dbReference>
<evidence type="ECO:0000313" key="13">
    <source>
        <dbReference type="EMBL" id="QXX26448.1"/>
    </source>
</evidence>
<dbReference type="EMBL" id="CP079838">
    <property type="protein sequence ID" value="QXX22288.1"/>
    <property type="molecule type" value="Genomic_DNA"/>
</dbReference>
<dbReference type="EMBL" id="AAIAJV010000009">
    <property type="protein sequence ID" value="ECC1606300.1"/>
    <property type="molecule type" value="Genomic_DNA"/>
</dbReference>
<dbReference type="AlphaFoldDB" id="A0A0F5B6R2"/>
<dbReference type="EMBL" id="DAAMJT010000023">
    <property type="protein sequence ID" value="HAC6952980.1"/>
    <property type="molecule type" value="Genomic_DNA"/>
</dbReference>
<feature type="transmembrane region" description="Helical" evidence="1">
    <location>
        <begin position="32"/>
        <end position="49"/>
    </location>
</feature>
<dbReference type="RefSeq" id="WP_000639887.1">
    <property type="nucleotide sequence ID" value="NZ_CP079838.1"/>
</dbReference>
<keyword evidence="1" id="KW-1133">Transmembrane helix</keyword>
<reference evidence="11" key="7">
    <citation type="submission" date="2021-07" db="EMBL/GenBank/DDBJ databases">
        <title>Whole-Genome Sequences of non-enterica strains of Salmonella enterica isolated from poultry houses.</title>
        <authorList>
            <person name="Lamas A."/>
            <person name="Regal P."/>
            <person name="Miranda J.M."/>
            <person name="Vazquez B."/>
            <person name="Cepeda A."/>
            <person name="Franco C.M."/>
        </authorList>
    </citation>
    <scope>NUCLEOTIDE SEQUENCE</scope>
    <source>
        <strain evidence="11">LHICA_SA1</strain>
        <strain evidence="13">LHICA_SA2</strain>
        <strain evidence="12">LHICA_SA3</strain>
    </source>
</reference>
<feature type="transmembrane region" description="Helical" evidence="1">
    <location>
        <begin position="55"/>
        <end position="75"/>
    </location>
</feature>
<evidence type="ECO:0000313" key="14">
    <source>
        <dbReference type="EMBL" id="VEA01535.1"/>
    </source>
</evidence>
<reference evidence="8" key="3">
    <citation type="submission" date="2018-07" db="EMBL/GenBank/DDBJ databases">
        <authorList>
            <consortium name="NCBI Pathogen Detection Project"/>
        </authorList>
    </citation>
    <scope>NUCLEOTIDE SEQUENCE</scope>
    <source>
        <strain evidence="8">12-2127</strain>
    </source>
</reference>
<evidence type="ECO:0000313" key="10">
    <source>
        <dbReference type="EMBL" id="QVP51619.1"/>
    </source>
</evidence>
<reference evidence="14 15" key="5">
    <citation type="submission" date="2018-12" db="EMBL/GenBank/DDBJ databases">
        <authorList>
            <consortium name="Pathogen Informatics"/>
        </authorList>
    </citation>
    <scope>NUCLEOTIDE SEQUENCE [LARGE SCALE GENOMIC DNA]</scope>
    <source>
        <strain evidence="14 15">NCTC5773</strain>
    </source>
</reference>
<keyword evidence="1" id="KW-0472">Membrane</keyword>
<protein>
    <submittedName>
        <fullName evidence="5">DUF2545 family protein</fullName>
    </submittedName>
    <submittedName>
        <fullName evidence="14">Protein of uncharacterized function (DUF2545)</fullName>
    </submittedName>
    <submittedName>
        <fullName evidence="10">YfdY family protein</fullName>
    </submittedName>
</protein>
<dbReference type="EMBL" id="AAILSQ010000032">
    <property type="protein sequence ID" value="ECF6053825.1"/>
    <property type="molecule type" value="Genomic_DNA"/>
</dbReference>
<accession>A0A0F5B6R2</accession>
<evidence type="ECO:0000313" key="2">
    <source>
        <dbReference type="EMBL" id="ECC1606300.1"/>
    </source>
</evidence>
<dbReference type="EMBL" id="RSKH01000003">
    <property type="protein sequence ID" value="MII78768.1"/>
    <property type="molecule type" value="Genomic_DNA"/>
</dbReference>
<dbReference type="Proteomes" id="UP000839824">
    <property type="component" value="Unassembled WGS sequence"/>
</dbReference>
<reference evidence="10" key="6">
    <citation type="submission" date="2021-05" db="EMBL/GenBank/DDBJ databases">
        <title>Whole genome PacBio Sequel sequence of Salmonella enterica subsp. enterica.</title>
        <authorList>
            <person name="Hoffmann M."/>
            <person name="Balkey M."/>
            <person name="Luo Y."/>
        </authorList>
    </citation>
    <scope>NUCLEOTIDE SEQUENCE</scope>
    <source>
        <strain evidence="10">CFSAN001015</strain>
    </source>
</reference>
<dbReference type="Proteomes" id="UP000839746">
    <property type="component" value="Unassembled WGS sequence"/>
</dbReference>
<evidence type="ECO:0000313" key="6">
    <source>
        <dbReference type="EMBL" id="ECJ2325312.1"/>
    </source>
</evidence>
<keyword evidence="1" id="KW-0812">Transmembrane</keyword>
<dbReference type="Proteomes" id="UP000885342">
    <property type="component" value="Unassembled WGS sequence"/>
</dbReference>
<proteinExistence type="predicted"/>
<dbReference type="EMBL" id="AAIXRY010000005">
    <property type="protein sequence ID" value="ECJ2325312.1"/>
    <property type="molecule type" value="Genomic_DNA"/>
</dbReference>
<dbReference type="EMBL" id="AAIVAV010000006">
    <property type="protein sequence ID" value="ECI4009205.1"/>
    <property type="molecule type" value="Genomic_DNA"/>
</dbReference>
<reference evidence="9" key="4">
    <citation type="submission" date="2018-08" db="EMBL/GenBank/DDBJ databases">
        <authorList>
            <consortium name="GenomeTrakr network: Whole genome sequencing for foodborne pathogen traceback"/>
        </authorList>
    </citation>
    <scope>NUCLEOTIDE SEQUENCE [LARGE SCALE GENOMIC DNA]</scope>
    <source>
        <strain evidence="10">CFSAN001015</strain>
        <strain evidence="9">FDA00003943</strain>
    </source>
</reference>
<evidence type="ECO:0000313" key="8">
    <source>
        <dbReference type="EMBL" id="HAC6952980.1"/>
    </source>
</evidence>
<dbReference type="Proteomes" id="UP000839598">
    <property type="component" value="Unassembled WGS sequence"/>
</dbReference>
<dbReference type="Proteomes" id="UP000839852">
    <property type="component" value="Unassembled WGS sequence"/>
</dbReference>
<dbReference type="EMBL" id="CP074596">
    <property type="protein sequence ID" value="QVP51619.1"/>
    <property type="molecule type" value="Genomic_DNA"/>
</dbReference>
<evidence type="ECO:0000313" key="7">
    <source>
        <dbReference type="EMBL" id="ECJ4508145.1"/>
    </source>
</evidence>
<dbReference type="Proteomes" id="UP000839747">
    <property type="component" value="Unassembled WGS sequence"/>
</dbReference>
<dbReference type="EMBL" id="AAIIOQ010000006">
    <property type="protein sequence ID" value="ECE6359520.1"/>
    <property type="molecule type" value="Genomic_DNA"/>
</dbReference>
<dbReference type="Pfam" id="PF10810">
    <property type="entry name" value="DUF2545"/>
    <property type="match status" value="1"/>
</dbReference>
<evidence type="ECO:0000256" key="1">
    <source>
        <dbReference type="SAM" id="Phobius"/>
    </source>
</evidence>
<evidence type="ECO:0000313" key="3">
    <source>
        <dbReference type="EMBL" id="ECE6359520.1"/>
    </source>
</evidence>
<evidence type="ECO:0000313" key="15">
    <source>
        <dbReference type="Proteomes" id="UP000267858"/>
    </source>
</evidence>
<evidence type="ECO:0000313" key="11">
    <source>
        <dbReference type="EMBL" id="QXX17778.1"/>
    </source>
</evidence>
<dbReference type="EMBL" id="CP079837">
    <property type="protein sequence ID" value="QXX26448.1"/>
    <property type="molecule type" value="Genomic_DNA"/>
</dbReference>
<dbReference type="EMBL" id="CP079836">
    <property type="protein sequence ID" value="QXX17778.1"/>
    <property type="molecule type" value="Genomic_DNA"/>
</dbReference>
<sequence length="80" mass="8711">MIYLWTFLAISILAVSCYIGQVMGAFSAVSSFTGMVILAALIYLLNVWLQDGDEIVSGLLLFLAPACGLIIRFMVGYGKR</sequence>
<reference evidence="8" key="1">
    <citation type="journal article" date="2018" name="Genome Biol.">
        <title>SKESA: strategic k-mer extension for scrupulous assemblies.</title>
        <authorList>
            <person name="Souvorov A."/>
            <person name="Agarwala R."/>
            <person name="Lipman D.J."/>
        </authorList>
    </citation>
    <scope>NUCLEOTIDE SEQUENCE</scope>
    <source>
        <strain evidence="8">12-2127</strain>
    </source>
</reference>
<dbReference type="EMBL" id="AAIYKG010000030">
    <property type="protein sequence ID" value="ECJ4508145.1"/>
    <property type="molecule type" value="Genomic_DNA"/>
</dbReference>
<gene>
    <name evidence="14" type="primary">SBOV24661</name>
    <name evidence="9" type="ORF">AIF45_06610</name>
    <name evidence="10" type="ORF">AIT66_06945</name>
    <name evidence="5" type="ORF">DN310_07640</name>
    <name evidence="7" type="ORF">DNU24_21255</name>
    <name evidence="3" type="ORF">DPA05_07335</name>
    <name evidence="2" type="ORF">FNI14_09990</name>
    <name evidence="6" type="ORF">FNJ06_06795</name>
    <name evidence="4" type="ORF">FNN84_21870</name>
    <name evidence="8" type="ORF">G0D74_14885</name>
    <name evidence="12" type="ORF">JMJ83_07650</name>
    <name evidence="13" type="ORF">JMJ84_06370</name>
    <name evidence="11" type="ORF">JMJ86_07815</name>
    <name evidence="14" type="ORF">NCTC5773_01561</name>
</gene>
<reference evidence="5" key="2">
    <citation type="submission" date="2018-06" db="EMBL/GenBank/DDBJ databases">
        <authorList>
            <person name="Ashton P.M."/>
            <person name="Dallman T."/>
            <person name="Nair S."/>
            <person name="De Pinna E."/>
            <person name="Peters T."/>
            <person name="Grant K."/>
        </authorList>
    </citation>
    <scope>NUCLEOTIDE SEQUENCE [LARGE SCALE GENOMIC DNA]</scope>
    <source>
        <strain evidence="4">107213</strain>
        <strain evidence="5">275803</strain>
        <strain evidence="7">318584</strain>
        <strain evidence="3">319688</strain>
        <strain evidence="6">598112</strain>
        <strain evidence="2">646013</strain>
    </source>
</reference>
<dbReference type="Proteomes" id="UP000267858">
    <property type="component" value="Chromosome"/>
</dbReference>
<evidence type="ECO:0000313" key="4">
    <source>
        <dbReference type="EMBL" id="ECF6053825.1"/>
    </source>
</evidence>
<evidence type="ECO:0000313" key="12">
    <source>
        <dbReference type="EMBL" id="QXX22288.1"/>
    </source>
</evidence>
<dbReference type="InterPro" id="IPR024470">
    <property type="entry name" value="DUF2545"/>
</dbReference>
<evidence type="ECO:0000313" key="9">
    <source>
        <dbReference type="EMBL" id="MII78768.1"/>
    </source>
</evidence>
<name>A0A0F5B6R2_SALER</name>
<organism evidence="5">
    <name type="scientific">Salmonella enterica subsp. salamae</name>
    <dbReference type="NCBI Taxonomy" id="59202"/>
    <lineage>
        <taxon>Bacteria</taxon>
        <taxon>Pseudomonadati</taxon>
        <taxon>Pseudomonadota</taxon>
        <taxon>Gammaproteobacteria</taxon>
        <taxon>Enterobacterales</taxon>
        <taxon>Enterobacteriaceae</taxon>
        <taxon>Salmonella</taxon>
    </lineage>
</organism>
<evidence type="ECO:0000313" key="5">
    <source>
        <dbReference type="EMBL" id="ECI4009205.1"/>
    </source>
</evidence>